<organism evidence="2">
    <name type="scientific">Trepomonas sp. PC1</name>
    <dbReference type="NCBI Taxonomy" id="1076344"/>
    <lineage>
        <taxon>Eukaryota</taxon>
        <taxon>Metamonada</taxon>
        <taxon>Diplomonadida</taxon>
        <taxon>Hexamitidae</taxon>
        <taxon>Hexamitinae</taxon>
        <taxon>Trepomonas</taxon>
    </lineage>
</organism>
<feature type="non-terminal residue" evidence="2">
    <location>
        <position position="503"/>
    </location>
</feature>
<protein>
    <submittedName>
        <fullName evidence="2">Uncharacterized protein</fullName>
    </submittedName>
</protein>
<dbReference type="AlphaFoldDB" id="A0A146JYM1"/>
<reference evidence="2" key="1">
    <citation type="submission" date="2015-07" db="EMBL/GenBank/DDBJ databases">
        <title>Adaptation to a free-living lifestyle via gene acquisitions in the diplomonad Trepomonas sp. PC1.</title>
        <authorList>
            <person name="Xu F."/>
            <person name="Jerlstrom-Hultqvist J."/>
            <person name="Kolisko M."/>
            <person name="Simpson A.G.B."/>
            <person name="Roger A.J."/>
            <person name="Svard S.G."/>
            <person name="Andersson J.O."/>
        </authorList>
    </citation>
    <scope>NUCLEOTIDE SEQUENCE</scope>
    <source>
        <strain evidence="2">PC1</strain>
    </source>
</reference>
<evidence type="ECO:0000256" key="1">
    <source>
        <dbReference type="SAM" id="MobiDB-lite"/>
    </source>
</evidence>
<evidence type="ECO:0000313" key="2">
    <source>
        <dbReference type="EMBL" id="JAP89783.1"/>
    </source>
</evidence>
<gene>
    <name evidence="2" type="ORF">TPC1_30722</name>
</gene>
<name>A0A146JYM1_9EUKA</name>
<dbReference type="EMBL" id="GDID01006823">
    <property type="protein sequence ID" value="JAP89783.1"/>
    <property type="molecule type" value="Transcribed_RNA"/>
</dbReference>
<feature type="non-terminal residue" evidence="2">
    <location>
        <position position="1"/>
    </location>
</feature>
<feature type="compositionally biased region" description="Polar residues" evidence="1">
    <location>
        <begin position="366"/>
        <end position="389"/>
    </location>
</feature>
<proteinExistence type="predicted"/>
<accession>A0A146JYM1</accession>
<feature type="compositionally biased region" description="Polar residues" evidence="1">
    <location>
        <begin position="397"/>
        <end position="411"/>
    </location>
</feature>
<feature type="region of interest" description="Disordered" evidence="1">
    <location>
        <begin position="361"/>
        <end position="415"/>
    </location>
</feature>
<sequence length="503" mass="57913">QLYQLLTIVQQEKTKIEYLLRNNWFTTQAAYIVSIERKIEITNEIRAHLKSHIANDVNGKIVTQSINKTLEKLENSAKYQRFEKSIDPEEFIRLSNTIDLIQEAKIPRNIAEAAAPVYDLHNCLFNLPLNWTTQLEKWMFDPGQNRISTFIHQQRIAQFIEAKINLITASSKELIKQMGPDAESEIIRILNLHIPQICGYPAAIIKIIRVLDIIDKAFEMFDQKQDYETIVKFAKQMQMHHEGVFANVQNEYQNISRLRRVINHISSPERLQSQQEIQEIISQVDQALYSRLCTILSTIENLASRDSANIQNEKDEQYQQLDPLLKQLFVLADQNLKNEIQMFSQSTSEISSVSAYFQEHVGDPPQASQSNRQNHDSVFSSRSFKNQPHPQGEFPEDQSTFNNQSGQQPSCCNPPVNPFQFSSDESFSGLKQTNCGTQQKEKAELKAFFCNPPADALITTSFALYQHYPPSAQQKETSESQIQKNNLQINRQFNNIPQNSCKK</sequence>